<evidence type="ECO:0000313" key="4">
    <source>
        <dbReference type="Proteomes" id="UP000469215"/>
    </source>
</evidence>
<evidence type="ECO:0000256" key="1">
    <source>
        <dbReference type="SAM" id="MobiDB-lite"/>
    </source>
</evidence>
<dbReference type="Proteomes" id="UP000469215">
    <property type="component" value="Unassembled WGS sequence"/>
</dbReference>
<keyword evidence="2" id="KW-0812">Transmembrane</keyword>
<evidence type="ECO:0000256" key="2">
    <source>
        <dbReference type="SAM" id="Phobius"/>
    </source>
</evidence>
<feature type="region of interest" description="Disordered" evidence="1">
    <location>
        <begin position="885"/>
        <end position="948"/>
    </location>
</feature>
<protein>
    <submittedName>
        <fullName evidence="3">Uncharacterized protein</fullName>
    </submittedName>
</protein>
<proteinExistence type="predicted"/>
<feature type="compositionally biased region" description="Low complexity" evidence="1">
    <location>
        <begin position="1"/>
        <end position="13"/>
    </location>
</feature>
<feature type="transmembrane region" description="Helical" evidence="2">
    <location>
        <begin position="558"/>
        <end position="576"/>
    </location>
</feature>
<organism evidence="3 4">
    <name type="scientific">Brevibacterium rongguiense</name>
    <dbReference type="NCBI Taxonomy" id="2695267"/>
    <lineage>
        <taxon>Bacteria</taxon>
        <taxon>Bacillati</taxon>
        <taxon>Actinomycetota</taxon>
        <taxon>Actinomycetes</taxon>
        <taxon>Micrococcales</taxon>
        <taxon>Brevibacteriaceae</taxon>
        <taxon>Brevibacterium</taxon>
    </lineage>
</organism>
<keyword evidence="4" id="KW-1185">Reference proteome</keyword>
<keyword evidence="2" id="KW-0472">Membrane</keyword>
<comment type="caution">
    <text evidence="3">The sequence shown here is derived from an EMBL/GenBank/DDBJ whole genome shotgun (WGS) entry which is preliminary data.</text>
</comment>
<dbReference type="RefSeq" id="WP_160953554.1">
    <property type="nucleotide sequence ID" value="NZ_WWEQ01000037.1"/>
</dbReference>
<feature type="compositionally biased region" description="Gly residues" evidence="1">
    <location>
        <begin position="921"/>
        <end position="932"/>
    </location>
</feature>
<keyword evidence="2" id="KW-1133">Transmembrane helix</keyword>
<feature type="transmembrane region" description="Helical" evidence="2">
    <location>
        <begin position="582"/>
        <end position="603"/>
    </location>
</feature>
<accession>A0A6N9H8C5</accession>
<evidence type="ECO:0000313" key="3">
    <source>
        <dbReference type="EMBL" id="MYM20131.1"/>
    </source>
</evidence>
<reference evidence="3 4" key="1">
    <citation type="submission" date="2020-01" db="EMBL/GenBank/DDBJ databases">
        <authorList>
            <person name="Deng T."/>
        </authorList>
    </citation>
    <scope>NUCLEOTIDE SEQUENCE [LARGE SCALE GENOMIC DNA]</scope>
    <source>
        <strain evidence="3 4">5221</strain>
    </source>
</reference>
<dbReference type="EMBL" id="WWEQ01000037">
    <property type="protein sequence ID" value="MYM20131.1"/>
    <property type="molecule type" value="Genomic_DNA"/>
</dbReference>
<name>A0A6N9H8C5_9MICO</name>
<feature type="region of interest" description="Disordered" evidence="1">
    <location>
        <begin position="1"/>
        <end position="21"/>
    </location>
</feature>
<sequence length="948" mass="99908">MSQAHPAAAPGQPGERRGRPAASLTLILGPERLRSVREALRDWSAAGLIDGFVWVPAEAPAQAPFDGLGVTQGRLVPVSVPALAGRERYGRIRVVVLAAALDSQPDAQAAFAATVERGSALRAFVREEFGAAEVEGLRVTAADRGAREAIDVSEAGGWSDVVISPSDSRSPDAGTSPVDLDDPAQLGEHLGSQVAALAGLWHGIAQGPLDGSGDSQHYRARLARSFYRSLDGTAVEDAVRASLFDVRDGYPAPMHNGTQAVPVESPEAAVQNAAHSLFAQHAGVLKGQRETVQAPRPRNIGLGEALALFFRFLFGAVRGAPGAWARGLADSANAAIASTAHSVVFGSGASEYRIVVNGVGSDGRPADWHDVTEAAESLQTRLDPAAQPVHEDLSGLWRSFVTRALTLLDARQREQDFRPIYVGARPGVILEPAWIAGDPGDPFVLGGSTAGVLGARSAQPADIIGAEAIGTEVQKVATDPQINAPDASGQLSEMGEWFQDKQRSFANRVGRVVAEQWREVRDEVRQRLDRVGQRSGADDDVAHELAEHNRIMGVRMRLLTGAAVIVALLAGLLAFIGAMAWWVFSIIAALVVLGALAGAFAIFTRGQTRLFQLVHAQRRKADEAAVEERNLQAALRDMSRLGDAYGQYLAWADILGGFIHRPFGEVRPLARAQAGRFDDMPPSAASAEFIVDDAAARSTARALRGEMFDVGWLDDQWRAYLGSAARVADLSDAALAQDPGLLLRETSVAAGSALARVGAVGARALPDDRLSAPWWEAAVGRLGAERNGELAARLLGRVQTVSGEVTEGVFLGAIGHRGGADPHRPTLLDDALLTAQGASRDAHRLVPETEFVVRAVEGFSRVIVHTQLSDALSPDDLAFTRQRTASMPAHEDGRWSAGPTGAPQDSSGAPGASPDPNPGGAQDGAGGQGGQERGGERRGPSPFGGESF</sequence>
<dbReference type="AlphaFoldDB" id="A0A6N9H8C5"/>
<gene>
    <name evidence="3" type="ORF">GSY69_09165</name>
</gene>